<proteinExistence type="inferred from homology"/>
<dbReference type="PANTHER" id="PTHR11188:SF17">
    <property type="entry name" value="FI21816P1"/>
    <property type="match status" value="1"/>
</dbReference>
<dbReference type="Pfam" id="PF02752">
    <property type="entry name" value="Arrestin_C"/>
    <property type="match status" value="1"/>
</dbReference>
<dbReference type="Gene3D" id="2.60.40.640">
    <property type="match status" value="2"/>
</dbReference>
<dbReference type="SUPFAM" id="SSF81296">
    <property type="entry name" value="E set domains"/>
    <property type="match status" value="2"/>
</dbReference>
<comment type="caution">
    <text evidence="3">The sequence shown here is derived from an EMBL/GenBank/DDBJ whole genome shotgun (WGS) entry which is preliminary data.</text>
</comment>
<dbReference type="GO" id="GO:0005737">
    <property type="term" value="C:cytoplasm"/>
    <property type="evidence" value="ECO:0007669"/>
    <property type="project" value="TreeGrafter"/>
</dbReference>
<reference evidence="3 4" key="1">
    <citation type="submission" date="2024-01" db="EMBL/GenBank/DDBJ databases">
        <title>The genome of the rayed Mediterranean limpet Patella caerulea (Linnaeus, 1758).</title>
        <authorList>
            <person name="Anh-Thu Weber A."/>
            <person name="Halstead-Nussloch G."/>
        </authorList>
    </citation>
    <scope>NUCLEOTIDE SEQUENCE [LARGE SCALE GENOMIC DNA]</scope>
    <source>
        <strain evidence="3">AATW-2023a</strain>
        <tissue evidence="3">Whole specimen</tissue>
    </source>
</reference>
<dbReference type="InterPro" id="IPR011021">
    <property type="entry name" value="Arrestin-like_N"/>
</dbReference>
<evidence type="ECO:0000313" key="4">
    <source>
        <dbReference type="Proteomes" id="UP001347796"/>
    </source>
</evidence>
<sequence length="364" mass="40813">MKVKKLEIHYVNRDRVFYAGQNIEGYILLVLKKTTPINRICLNIGGRGNCLQFTKKINNRRQTYSAEVNYLSINLELIQSGQILNEGEVCLQFSALLPSSIPSSFEGSDGHIRYYCQVTVSTPEDSDATDRRNFTVIHNVDLNSIPNAKVPIVAKQTDIIPGMCCASPGLYKVNFQLEKTGFVPGEQIKFKLDIDNRTSLISEGITLTLRQIIKYKCFLNGRVTVAENTLIQTKTNNIELYNKQIVIPSRQKKHLETSARLPSLPPSKLPGCDIIDISYNIVLNISIHIEEMIIERQILVGTIPVRDDACSSTSQHTPRPDTAPPSYEECVTKAFTKGMKAWRPSYPYYGGESRVASLPGGNWV</sequence>
<gene>
    <name evidence="3" type="ORF">SNE40_008259</name>
</gene>
<dbReference type="Proteomes" id="UP001347796">
    <property type="component" value="Unassembled WGS sequence"/>
</dbReference>
<dbReference type="SMART" id="SM01017">
    <property type="entry name" value="Arrestin_C"/>
    <property type="match status" value="1"/>
</dbReference>
<accession>A0AAN8JV95</accession>
<evidence type="ECO:0000256" key="1">
    <source>
        <dbReference type="ARBA" id="ARBA00005298"/>
    </source>
</evidence>
<evidence type="ECO:0000259" key="2">
    <source>
        <dbReference type="SMART" id="SM01017"/>
    </source>
</evidence>
<protein>
    <recommendedName>
        <fullName evidence="2">Arrestin C-terminal-like domain-containing protein</fullName>
    </recommendedName>
</protein>
<name>A0AAN8JV95_PATCE</name>
<keyword evidence="4" id="KW-1185">Reference proteome</keyword>
<dbReference type="InterPro" id="IPR011022">
    <property type="entry name" value="Arrestin_C-like"/>
</dbReference>
<organism evidence="3 4">
    <name type="scientific">Patella caerulea</name>
    <name type="common">Rayed Mediterranean limpet</name>
    <dbReference type="NCBI Taxonomy" id="87958"/>
    <lineage>
        <taxon>Eukaryota</taxon>
        <taxon>Metazoa</taxon>
        <taxon>Spiralia</taxon>
        <taxon>Lophotrochozoa</taxon>
        <taxon>Mollusca</taxon>
        <taxon>Gastropoda</taxon>
        <taxon>Patellogastropoda</taxon>
        <taxon>Patelloidea</taxon>
        <taxon>Patellidae</taxon>
        <taxon>Patella</taxon>
    </lineage>
</organism>
<dbReference type="AlphaFoldDB" id="A0AAN8JV95"/>
<dbReference type="GO" id="GO:0015031">
    <property type="term" value="P:protein transport"/>
    <property type="evidence" value="ECO:0007669"/>
    <property type="project" value="TreeGrafter"/>
</dbReference>
<dbReference type="PANTHER" id="PTHR11188">
    <property type="entry name" value="ARRESTIN DOMAIN CONTAINING PROTEIN"/>
    <property type="match status" value="1"/>
</dbReference>
<feature type="domain" description="Arrestin C-terminal-like" evidence="2">
    <location>
        <begin position="167"/>
        <end position="305"/>
    </location>
</feature>
<dbReference type="InterPro" id="IPR014756">
    <property type="entry name" value="Ig_E-set"/>
</dbReference>
<evidence type="ECO:0000313" key="3">
    <source>
        <dbReference type="EMBL" id="KAK6186167.1"/>
    </source>
</evidence>
<dbReference type="InterPro" id="IPR050357">
    <property type="entry name" value="Arrestin_domain-protein"/>
</dbReference>
<comment type="similarity">
    <text evidence="1">Belongs to the arrestin family.</text>
</comment>
<dbReference type="EMBL" id="JAZGQO010000006">
    <property type="protein sequence ID" value="KAK6186167.1"/>
    <property type="molecule type" value="Genomic_DNA"/>
</dbReference>
<dbReference type="InterPro" id="IPR014752">
    <property type="entry name" value="Arrestin-like_C"/>
</dbReference>
<dbReference type="Pfam" id="PF00339">
    <property type="entry name" value="Arrestin_N"/>
    <property type="match status" value="1"/>
</dbReference>